<dbReference type="PANTHER" id="PTHR10807">
    <property type="entry name" value="MYOTUBULARIN-RELATED"/>
    <property type="match status" value="1"/>
</dbReference>
<evidence type="ECO:0000259" key="5">
    <source>
        <dbReference type="PROSITE" id="PS50003"/>
    </source>
</evidence>
<dbReference type="VEuPathDB" id="VectorBase:CSON002809"/>
<comment type="cofactor">
    <cofactor evidence="1">
        <name>Mg(2+)</name>
        <dbReference type="ChEBI" id="CHEBI:18420"/>
    </cofactor>
</comment>
<protein>
    <submittedName>
        <fullName evidence="9">CSON002809 protein</fullName>
    </submittedName>
</protein>
<dbReference type="PROSITE" id="PS50211">
    <property type="entry name" value="DENN"/>
    <property type="match status" value="1"/>
</dbReference>
<feature type="domain" description="Myotubularin phosphatase" evidence="8">
    <location>
        <begin position="1135"/>
        <end position="1663"/>
    </location>
</feature>
<dbReference type="InterPro" id="IPR010569">
    <property type="entry name" value="Myotubularin-like_Pase_dom"/>
</dbReference>
<dbReference type="SUPFAM" id="SSF52799">
    <property type="entry name" value="(Phosphotyrosine protein) phosphatases II"/>
    <property type="match status" value="1"/>
</dbReference>
<feature type="region of interest" description="Disordered" evidence="4">
    <location>
        <begin position="1586"/>
        <end position="1613"/>
    </location>
</feature>
<dbReference type="PROSITE" id="PS50081">
    <property type="entry name" value="ZF_DAG_PE_2"/>
    <property type="match status" value="1"/>
</dbReference>
<dbReference type="Pfam" id="PF00130">
    <property type="entry name" value="C1_1"/>
    <property type="match status" value="1"/>
</dbReference>
<dbReference type="InterPro" id="IPR030564">
    <property type="entry name" value="Myotubularin"/>
</dbReference>
<dbReference type="InterPro" id="IPR001194">
    <property type="entry name" value="cDENN_dom"/>
</dbReference>
<dbReference type="CDD" id="cd01235">
    <property type="entry name" value="PH_Sbf1_hMTMR5"/>
    <property type="match status" value="1"/>
</dbReference>
<proteinExistence type="inferred from homology"/>
<dbReference type="InterPro" id="IPR002219">
    <property type="entry name" value="PKC_DAG/PE"/>
</dbReference>
<dbReference type="InterPro" id="IPR005113">
    <property type="entry name" value="uDENN_dom"/>
</dbReference>
<dbReference type="CDD" id="cd14534">
    <property type="entry name" value="PTP-MTMR5-like"/>
    <property type="match status" value="1"/>
</dbReference>
<evidence type="ECO:0000259" key="6">
    <source>
        <dbReference type="PROSITE" id="PS50081"/>
    </source>
</evidence>
<evidence type="ECO:0000256" key="1">
    <source>
        <dbReference type="ARBA" id="ARBA00001946"/>
    </source>
</evidence>
<evidence type="ECO:0000256" key="4">
    <source>
        <dbReference type="SAM" id="MobiDB-lite"/>
    </source>
</evidence>
<dbReference type="SUPFAM" id="SSF50729">
    <property type="entry name" value="PH domain-like"/>
    <property type="match status" value="2"/>
</dbReference>
<dbReference type="Gene3D" id="3.30.450.200">
    <property type="match status" value="1"/>
</dbReference>
<dbReference type="InterPro" id="IPR001849">
    <property type="entry name" value="PH_domain"/>
</dbReference>
<dbReference type="PROSITE" id="PS51339">
    <property type="entry name" value="PPASE_MYOTUBULARIN"/>
    <property type="match status" value="1"/>
</dbReference>
<dbReference type="InterPro" id="IPR011993">
    <property type="entry name" value="PH-like_dom_sf"/>
</dbReference>
<dbReference type="PROSITE" id="PS00479">
    <property type="entry name" value="ZF_DAG_PE_1"/>
    <property type="match status" value="1"/>
</dbReference>
<dbReference type="InterPro" id="IPR004182">
    <property type="entry name" value="GRAM"/>
</dbReference>
<dbReference type="InterPro" id="IPR005112">
    <property type="entry name" value="dDENN_dom"/>
</dbReference>
<dbReference type="PANTHER" id="PTHR10807:SF109">
    <property type="entry name" value="SET DOMAIN BINDING FACTOR, ISOFORM A"/>
    <property type="match status" value="1"/>
</dbReference>
<dbReference type="Pfam" id="PF12335">
    <property type="entry name" value="SBF2"/>
    <property type="match status" value="1"/>
</dbReference>
<gene>
    <name evidence="9" type="primary">CSON002809</name>
</gene>
<evidence type="ECO:0000259" key="8">
    <source>
        <dbReference type="PROSITE" id="PS51339"/>
    </source>
</evidence>
<dbReference type="InterPro" id="IPR043153">
    <property type="entry name" value="DENN_C"/>
</dbReference>
<dbReference type="CDD" id="cd13208">
    <property type="entry name" value="PH-GRAM_MTMR5_MTMR13"/>
    <property type="match status" value="1"/>
</dbReference>
<dbReference type="Pfam" id="PF00169">
    <property type="entry name" value="PH"/>
    <property type="match status" value="1"/>
</dbReference>
<feature type="region of interest" description="Disordered" evidence="4">
    <location>
        <begin position="818"/>
        <end position="845"/>
    </location>
</feature>
<accession>A0A336MKD4</accession>
<dbReference type="PRINTS" id="PR00008">
    <property type="entry name" value="DAGPEDOMAIN"/>
</dbReference>
<dbReference type="Pfam" id="PF02141">
    <property type="entry name" value="DENN"/>
    <property type="match status" value="1"/>
</dbReference>
<dbReference type="SMART" id="SM00109">
    <property type="entry name" value="C1"/>
    <property type="match status" value="1"/>
</dbReference>
<feature type="compositionally biased region" description="Polar residues" evidence="4">
    <location>
        <begin position="819"/>
        <end position="831"/>
    </location>
</feature>
<feature type="region of interest" description="Disordered" evidence="4">
    <location>
        <begin position="1858"/>
        <end position="1880"/>
    </location>
</feature>
<dbReference type="InterPro" id="IPR037516">
    <property type="entry name" value="Tripartite_DENN"/>
</dbReference>
<dbReference type="PROSITE" id="PS50003">
    <property type="entry name" value="PH_DOMAIN"/>
    <property type="match status" value="1"/>
</dbReference>
<evidence type="ECO:0000256" key="2">
    <source>
        <dbReference type="ARBA" id="ARBA00007471"/>
    </source>
</evidence>
<keyword evidence="3" id="KW-0460">Magnesium</keyword>
<feature type="domain" description="Phorbol-ester/DAG-type" evidence="6">
    <location>
        <begin position="1795"/>
        <end position="1845"/>
    </location>
</feature>
<reference evidence="9" key="1">
    <citation type="submission" date="2018-07" db="EMBL/GenBank/DDBJ databases">
        <authorList>
            <person name="Quirk P.G."/>
            <person name="Krulwich T.A."/>
        </authorList>
    </citation>
    <scope>NUCLEOTIDE SEQUENCE</scope>
</reference>
<dbReference type="Gene3D" id="2.30.29.30">
    <property type="entry name" value="Pleckstrin-homology domain (PH domain)/Phosphotyrosine-binding domain (PTB)"/>
    <property type="match status" value="1"/>
</dbReference>
<dbReference type="EMBL" id="UFQT01001478">
    <property type="protein sequence ID" value="SSX30726.1"/>
    <property type="molecule type" value="Genomic_DNA"/>
</dbReference>
<dbReference type="InterPro" id="IPR029021">
    <property type="entry name" value="Prot-tyrosine_phosphatase-like"/>
</dbReference>
<dbReference type="CDD" id="cd20827">
    <property type="entry name" value="C1_Sbf-like"/>
    <property type="match status" value="1"/>
</dbReference>
<dbReference type="GO" id="GO:0016020">
    <property type="term" value="C:membrane"/>
    <property type="evidence" value="ECO:0007669"/>
    <property type="project" value="TreeGrafter"/>
</dbReference>
<dbReference type="FunFam" id="3.40.50.11500:FF:000006">
    <property type="entry name" value="SET binding factor 2"/>
    <property type="match status" value="1"/>
</dbReference>
<dbReference type="Pfam" id="PF06602">
    <property type="entry name" value="Myotub-related"/>
    <property type="match status" value="1"/>
</dbReference>
<feature type="compositionally biased region" description="Low complexity" evidence="4">
    <location>
        <begin position="1306"/>
        <end position="1321"/>
    </location>
</feature>
<dbReference type="SMART" id="SM00568">
    <property type="entry name" value="GRAM"/>
    <property type="match status" value="1"/>
</dbReference>
<comment type="similarity">
    <text evidence="2">Belongs to the protein-tyrosine phosphatase family. Non-receptor class myotubularin subfamily.</text>
</comment>
<dbReference type="InterPro" id="IPR020454">
    <property type="entry name" value="DAG/PE-bd"/>
</dbReference>
<feature type="domain" description="UDENN" evidence="7">
    <location>
        <begin position="6"/>
        <end position="443"/>
    </location>
</feature>
<feature type="compositionally biased region" description="Polar residues" evidence="4">
    <location>
        <begin position="1322"/>
        <end position="1332"/>
    </location>
</feature>
<dbReference type="Gene3D" id="3.40.50.11500">
    <property type="match status" value="1"/>
</dbReference>
<feature type="domain" description="PH" evidence="5">
    <location>
        <begin position="1894"/>
        <end position="1999"/>
    </location>
</feature>
<dbReference type="SMART" id="SM00233">
    <property type="entry name" value="PH"/>
    <property type="match status" value="1"/>
</dbReference>
<dbReference type="SMART" id="SM00801">
    <property type="entry name" value="dDENN"/>
    <property type="match status" value="1"/>
</dbReference>
<dbReference type="GO" id="GO:0005737">
    <property type="term" value="C:cytoplasm"/>
    <property type="evidence" value="ECO:0007669"/>
    <property type="project" value="TreeGrafter"/>
</dbReference>
<feature type="region of interest" description="Disordered" evidence="4">
    <location>
        <begin position="1285"/>
        <end position="1346"/>
    </location>
</feature>
<feature type="compositionally biased region" description="Polar residues" evidence="4">
    <location>
        <begin position="1287"/>
        <end position="1301"/>
    </location>
</feature>
<dbReference type="SMART" id="SM00799">
    <property type="entry name" value="DENN"/>
    <property type="match status" value="1"/>
</dbReference>
<organism evidence="9">
    <name type="scientific">Culicoides sonorensis</name>
    <name type="common">Biting midge</name>
    <dbReference type="NCBI Taxonomy" id="179676"/>
    <lineage>
        <taxon>Eukaryota</taxon>
        <taxon>Metazoa</taxon>
        <taxon>Ecdysozoa</taxon>
        <taxon>Arthropoda</taxon>
        <taxon>Hexapoda</taxon>
        <taxon>Insecta</taxon>
        <taxon>Pterygota</taxon>
        <taxon>Neoptera</taxon>
        <taxon>Endopterygota</taxon>
        <taxon>Diptera</taxon>
        <taxon>Nematocera</taxon>
        <taxon>Chironomoidea</taxon>
        <taxon>Ceratopogonidae</taxon>
        <taxon>Ceratopogoninae</taxon>
        <taxon>Culicoides</taxon>
        <taxon>Monoculicoides</taxon>
    </lineage>
</organism>
<dbReference type="FunFam" id="2.30.29.30:FF:000286">
    <property type="entry name" value="PH-protein kinase domain containing protein"/>
    <property type="match status" value="1"/>
</dbReference>
<dbReference type="Pfam" id="PF03456">
    <property type="entry name" value="uDENN"/>
    <property type="match status" value="1"/>
</dbReference>
<evidence type="ECO:0000259" key="7">
    <source>
        <dbReference type="PROSITE" id="PS50211"/>
    </source>
</evidence>
<name>A0A336MKD4_CULSO</name>
<evidence type="ECO:0000256" key="3">
    <source>
        <dbReference type="ARBA" id="ARBA00022842"/>
    </source>
</evidence>
<dbReference type="InterPro" id="IPR022096">
    <property type="entry name" value="SBF1/SBF2"/>
</dbReference>
<dbReference type="Pfam" id="PF02893">
    <property type="entry name" value="GRAM"/>
    <property type="match status" value="1"/>
</dbReference>
<evidence type="ECO:0000313" key="9">
    <source>
        <dbReference type="EMBL" id="SSX30726.1"/>
    </source>
</evidence>
<sequence>MSRLADYFVVVGYDHEKERSGTRCGKILQRFPEKDWPDTPFIDGIEWFCQPQGWALSTEKYEPQFFISVLTDIDAQHHYCACLCFNETVAITPSKPVDEEEESLGLGSATALMLSGPPAIMHHSVMYAPKCLVLVSRLNYPETFRNCLGTIFTVYTESLPYALESLIGNILGCIQIPPPGGPQVRFSIGAGDKQALQPPLSPSLPVTGCCVYGLFQQLGIKNVLLLFCAVMTEHKVLLHSSSYSRLTDGCHALTSIMYPFRFSHVYIPILPASLIEVLSTPTPFIMGVHSMLQSEINDVLDVIIADLDGGSIYIPESLVPPLARLPPALWKSTQEALQHVLQPELALADLAFPVQTNGRDQKSPAILDKEIRAVFMRLFAQLLQGYRSCLTLIRIYPKPVIKFHKAGFLGARDMIDCDFLSRLLDSMFFSEFVSERGPPWRACDAWDELYSSMNELNKSESQDPKLILPHIQELGLQLYSNENPNPTNYPQKILRPPDGANSRLHQPPLPQIDGQQVQSIIDEGLGRNDLQSKLHSFNKSPPRIVPMGCHLQSISDGRPIVNNTARRLEVLKTCVNCIFENKIADARKSFPAVMRILKQRDARLTLCRELDKNVQGNKAVLDNQQFDLVVKLMNRALQDDSSMDEYGVAALLLPLSAAFCRKLCTGVIQFAYSCIQDHPTWKNQQFWEMAFYQDVQTQIKQFYLHRSNDEAGHHRTSYSWCGETPYSVASLSRDKKDYRSSLMPRIHEPSALEIAAEQLRIWPSLDDAKRKELIDSEEKTVFSQATHYANRMVFLMLPLDVNTNVRVQKVHAHVDDDSISNSVIESRSQSGHSDEGFEESDPSETGSQVIKTVCKFIDRICTEGNVTLDHIKSLHRIVPDLVHMQIETLEAVNRESKRIPPIQKPKIQRPILLSGEEVIGDPLRSYLLSDGREETIEGCNLFPAEGALFLTNYRVIFKGSPCDALACEHSIVRAFPISSLTKEKRISVLYLKHLEQVLPEGMQLRSCTFQLIKVAFDEEVTPECIEMFRKQIQKVRHPIDEFGYFAFASHGIVIQTPMHKGGKEKNATLKGFAKRTLMRTAKKAGFNKKAKTRKYIFSEVDIDENASIENNDDEDLSDDMADTIPRHVTVKDVERLKERGYVKDWLRLGLGDVQSGYRITTSNCNYSLSRTYPAILVCPKESNDESLRNLSKCYKNQRIPVPTWRHQNGAVLLRGAVPLAKGVIGMFKGHPSSTSTSVDGTSFQDQDRYFVQVIRTTPQAKSIRHAWGLSDSNVSIDSLAMAVPSMRSPNNSSGLNAITPDSNRRSNVVSMYGGSSNSSFSTFGRQSQSKGKWNSLKPSPAPLRDVNPYDNQQYTFQRVPLYFLGEKSQSKSAKLSEMYAEFIPVDYTDVRHSRMAFKKLMRACLPAVPNTEPDQTFAKLVEQSEWLQQIRGLLQLSGAIVDLMDLQESSVCLALEDGCDVTAQLTSLAQLCLDPYYRTIEGFRVLIEKEWLAFGHRFGHRSNLKPTSSRSGSPFAPTFLQFLDAVYQIHLQFPLAFEFNEFYLRFLAYHSVSCRFRTFLFDSELERVDIGIMTVEDKRGSLNSHHKTVVDTGAGSDDDNIYPGGPRPASSAQKLGSSVFDYIERQNTKSPMFFNFMYTPDPKTLVLRPQSSLSMLEVWPFYTNEELAQGPPYDPELVSQDLYDDEDTDDQVQSSSKRKVVMAGYDSLDKCDPDAFTMLLENLKQAESDRNLLPQKWRQVWDKLELPHSDSLTRHASFSSALVKSHSRLQHKRSTIEIIMRGRLSGVHQESFSHPHRFEKHAFTTPTHCNHCSSLLWGPVRNGLRCMDCGNSYHEKCADSVPKNCTKYKAVEGPQQTMARNQGDNGSVASSANTAGQTSNQDIYNKFGSDVAENKTHEGYLYKRGALLKGWKQRWFVLDSIKHQIRYFDNMEDSNPKGFIDLAEVQSVLPAQGTGPLPSKQTDEHAFFDLKTSKRTYYFYALDEHKAREWIDKIQACLQ</sequence>
<dbReference type="GO" id="GO:0005085">
    <property type="term" value="F:guanyl-nucleotide exchange factor activity"/>
    <property type="evidence" value="ECO:0007669"/>
    <property type="project" value="TreeGrafter"/>
</dbReference>
<dbReference type="SMART" id="SM00800">
    <property type="entry name" value="uDENN"/>
    <property type="match status" value="1"/>
</dbReference>
<dbReference type="Gene3D" id="3.30.60.20">
    <property type="match status" value="1"/>
</dbReference>